<keyword evidence="1" id="KW-1133">Transmembrane helix</keyword>
<dbReference type="InterPro" id="IPR000073">
    <property type="entry name" value="AB_hydrolase_1"/>
</dbReference>
<dbReference type="AlphaFoldDB" id="A0A1Z5JTE5"/>
<dbReference type="GO" id="GO:0016020">
    <property type="term" value="C:membrane"/>
    <property type="evidence" value="ECO:0007669"/>
    <property type="project" value="TreeGrafter"/>
</dbReference>
<proteinExistence type="predicted"/>
<evidence type="ECO:0000313" key="4">
    <source>
        <dbReference type="Proteomes" id="UP000198406"/>
    </source>
</evidence>
<reference evidence="3 4" key="1">
    <citation type="journal article" date="2015" name="Plant Cell">
        <title>Oil accumulation by the oleaginous diatom Fistulifera solaris as revealed by the genome and transcriptome.</title>
        <authorList>
            <person name="Tanaka T."/>
            <person name="Maeda Y."/>
            <person name="Veluchamy A."/>
            <person name="Tanaka M."/>
            <person name="Abida H."/>
            <person name="Marechal E."/>
            <person name="Bowler C."/>
            <person name="Muto M."/>
            <person name="Sunaga Y."/>
            <person name="Tanaka M."/>
            <person name="Yoshino T."/>
            <person name="Taniguchi T."/>
            <person name="Fukuda Y."/>
            <person name="Nemoto M."/>
            <person name="Matsumoto M."/>
            <person name="Wong P.S."/>
            <person name="Aburatani S."/>
            <person name="Fujibuchi W."/>
        </authorList>
    </citation>
    <scope>NUCLEOTIDE SEQUENCE [LARGE SCALE GENOMIC DNA]</scope>
    <source>
        <strain evidence="3 4">JPCC DA0580</strain>
    </source>
</reference>
<evidence type="ECO:0000256" key="1">
    <source>
        <dbReference type="SAM" id="Phobius"/>
    </source>
</evidence>
<dbReference type="GO" id="GO:0047372">
    <property type="term" value="F:monoacylglycerol lipase activity"/>
    <property type="evidence" value="ECO:0007669"/>
    <property type="project" value="TreeGrafter"/>
</dbReference>
<comment type="caution">
    <text evidence="3">The sequence shown here is derived from an EMBL/GenBank/DDBJ whole genome shotgun (WGS) entry which is preliminary data.</text>
</comment>
<dbReference type="Proteomes" id="UP000198406">
    <property type="component" value="Unassembled WGS sequence"/>
</dbReference>
<organism evidence="3 4">
    <name type="scientific">Fistulifera solaris</name>
    <name type="common">Oleaginous diatom</name>
    <dbReference type="NCBI Taxonomy" id="1519565"/>
    <lineage>
        <taxon>Eukaryota</taxon>
        <taxon>Sar</taxon>
        <taxon>Stramenopiles</taxon>
        <taxon>Ochrophyta</taxon>
        <taxon>Bacillariophyta</taxon>
        <taxon>Bacillariophyceae</taxon>
        <taxon>Bacillariophycidae</taxon>
        <taxon>Naviculales</taxon>
        <taxon>Naviculaceae</taxon>
        <taxon>Fistulifera</taxon>
    </lineage>
</organism>
<accession>A0A1Z5JTE5</accession>
<dbReference type="InParanoid" id="A0A1Z5JTE5"/>
<keyword evidence="1" id="KW-0812">Transmembrane</keyword>
<name>A0A1Z5JTE5_FISSO</name>
<dbReference type="Pfam" id="PF12697">
    <property type="entry name" value="Abhydrolase_6"/>
    <property type="match status" value="1"/>
</dbReference>
<gene>
    <name evidence="3" type="ORF">FisN_10Lh142</name>
</gene>
<dbReference type="PANTHER" id="PTHR43798">
    <property type="entry name" value="MONOACYLGLYCEROL LIPASE"/>
    <property type="match status" value="1"/>
</dbReference>
<dbReference type="InterPro" id="IPR029058">
    <property type="entry name" value="AB_hydrolase_fold"/>
</dbReference>
<evidence type="ECO:0000313" key="3">
    <source>
        <dbReference type="EMBL" id="GAX17287.1"/>
    </source>
</evidence>
<dbReference type="InterPro" id="IPR050266">
    <property type="entry name" value="AB_hydrolase_sf"/>
</dbReference>
<dbReference type="GO" id="GO:0046464">
    <property type="term" value="P:acylglycerol catabolic process"/>
    <property type="evidence" value="ECO:0007669"/>
    <property type="project" value="TreeGrafter"/>
</dbReference>
<dbReference type="OrthoDB" id="56841at2759"/>
<dbReference type="PANTHER" id="PTHR43798:SF33">
    <property type="entry name" value="HYDROLASE, PUTATIVE (AFU_ORTHOLOGUE AFUA_2G14860)-RELATED"/>
    <property type="match status" value="1"/>
</dbReference>
<dbReference type="EMBL" id="BDSP01000114">
    <property type="protein sequence ID" value="GAX17287.1"/>
    <property type="molecule type" value="Genomic_DNA"/>
</dbReference>
<dbReference type="SUPFAM" id="SSF53474">
    <property type="entry name" value="alpha/beta-Hydrolases"/>
    <property type="match status" value="1"/>
</dbReference>
<keyword evidence="4" id="KW-1185">Reference proteome</keyword>
<keyword evidence="1" id="KW-0472">Membrane</keyword>
<sequence length="315" mass="35856">MISPNKIVSYPLGHEESGSLHVFGNAKDATNVVIMCPGYPDDQTVFYPLAQRLSALGLLVGIVCLPGYDRTLRHDLWSFLDIADGLREAIQVLRQNVQPELKLFGIFHDWGCVVGTMYANRAVAIKDREELIPDRLILLDVLLSPRGARRSSLSKRTVYQGMVFVLYQIPLAFAFWFHRYISKTLACAVLSMTGLVIPLLLLNHPTDLKHLEERQALQAPQLAYPYYHAWKSLFTLQTKEFAYCYLPKDLTSMPVLFLHGQHKKIPLHVQQGEDVLNREHDKGNKSKVVAMPNGGHWFYLSNLDECWGHIEAFLK</sequence>
<protein>
    <recommendedName>
        <fullName evidence="2">AB hydrolase-1 domain-containing protein</fullName>
    </recommendedName>
</protein>
<feature type="domain" description="AB hydrolase-1" evidence="2">
    <location>
        <begin position="33"/>
        <end position="304"/>
    </location>
</feature>
<feature type="transmembrane region" description="Helical" evidence="1">
    <location>
        <begin position="183"/>
        <end position="202"/>
    </location>
</feature>
<feature type="transmembrane region" description="Helical" evidence="1">
    <location>
        <begin position="158"/>
        <end position="177"/>
    </location>
</feature>
<dbReference type="Gene3D" id="3.40.50.1820">
    <property type="entry name" value="alpha/beta hydrolase"/>
    <property type="match status" value="1"/>
</dbReference>
<evidence type="ECO:0000259" key="2">
    <source>
        <dbReference type="Pfam" id="PF12697"/>
    </source>
</evidence>